<feature type="domain" description="SGNH hydrolase-type esterase" evidence="2">
    <location>
        <begin position="51"/>
        <end position="214"/>
    </location>
</feature>
<dbReference type="CDD" id="cd04501">
    <property type="entry name" value="SGNH_hydrolase_like_4"/>
    <property type="match status" value="1"/>
</dbReference>
<reference evidence="3 4" key="1">
    <citation type="submission" date="2018-05" db="EMBL/GenBank/DDBJ databases">
        <title>Flavobacterium sp. strain IMCC34758, incomplete genome.</title>
        <authorList>
            <person name="Joung Y."/>
        </authorList>
    </citation>
    <scope>NUCLEOTIDE SEQUENCE [LARGE SCALE GENOMIC DNA]</scope>
    <source>
        <strain evidence="3 4">IMCC34758</strain>
    </source>
</reference>
<dbReference type="InterPro" id="IPR013830">
    <property type="entry name" value="SGNH_hydro"/>
</dbReference>
<dbReference type="SUPFAM" id="SSF52266">
    <property type="entry name" value="SGNH hydrolase"/>
    <property type="match status" value="1"/>
</dbReference>
<comment type="caution">
    <text evidence="3">The sequence shown here is derived from an EMBL/GenBank/DDBJ whole genome shotgun (WGS) entry which is preliminary data.</text>
</comment>
<keyword evidence="4" id="KW-1185">Reference proteome</keyword>
<keyword evidence="1" id="KW-0732">Signal</keyword>
<feature type="signal peptide" evidence="1">
    <location>
        <begin position="1"/>
        <end position="22"/>
    </location>
</feature>
<dbReference type="PANTHER" id="PTHR30383">
    <property type="entry name" value="THIOESTERASE 1/PROTEASE 1/LYSOPHOSPHOLIPASE L1"/>
    <property type="match status" value="1"/>
</dbReference>
<dbReference type="InterPro" id="IPR036514">
    <property type="entry name" value="SGNH_hydro_sf"/>
</dbReference>
<organism evidence="3 4">
    <name type="scientific">Flavobacterium hydrophilum</name>
    <dbReference type="NCBI Taxonomy" id="2211445"/>
    <lineage>
        <taxon>Bacteria</taxon>
        <taxon>Pseudomonadati</taxon>
        <taxon>Bacteroidota</taxon>
        <taxon>Flavobacteriia</taxon>
        <taxon>Flavobacteriales</taxon>
        <taxon>Flavobacteriaceae</taxon>
        <taxon>Flavobacterium</taxon>
    </lineage>
</organism>
<dbReference type="GO" id="GO:0004622">
    <property type="term" value="F:phosphatidylcholine lysophospholipase activity"/>
    <property type="evidence" value="ECO:0007669"/>
    <property type="project" value="TreeGrafter"/>
</dbReference>
<dbReference type="InterPro" id="IPR051532">
    <property type="entry name" value="Ester_Hydrolysis_Enzymes"/>
</dbReference>
<name>A0A2V4BVX8_9FLAO</name>
<gene>
    <name evidence="3" type="ORF">DMB68_22230</name>
</gene>
<evidence type="ECO:0000313" key="3">
    <source>
        <dbReference type="EMBL" id="PXY43156.1"/>
    </source>
</evidence>
<accession>A0A2V4BVX8</accession>
<dbReference type="RefSeq" id="WP_110348859.1">
    <property type="nucleotide sequence ID" value="NZ_QJHL01000008.1"/>
</dbReference>
<evidence type="ECO:0000313" key="4">
    <source>
        <dbReference type="Proteomes" id="UP000247681"/>
    </source>
</evidence>
<dbReference type="OrthoDB" id="9794725at2"/>
<dbReference type="EMBL" id="QJHL01000008">
    <property type="protein sequence ID" value="PXY43156.1"/>
    <property type="molecule type" value="Genomic_DNA"/>
</dbReference>
<dbReference type="PANTHER" id="PTHR30383:SF5">
    <property type="entry name" value="SGNH HYDROLASE-TYPE ESTERASE DOMAIN-CONTAINING PROTEIN"/>
    <property type="match status" value="1"/>
</dbReference>
<protein>
    <submittedName>
        <fullName evidence="3">Acylhydrolase</fullName>
    </submittedName>
</protein>
<keyword evidence="3" id="KW-0378">Hydrolase</keyword>
<proteinExistence type="predicted"/>
<dbReference type="AlphaFoldDB" id="A0A2V4BVX8"/>
<dbReference type="Gene3D" id="3.40.50.1110">
    <property type="entry name" value="SGNH hydrolase"/>
    <property type="match status" value="1"/>
</dbReference>
<dbReference type="Proteomes" id="UP000247681">
    <property type="component" value="Unassembled WGS sequence"/>
</dbReference>
<dbReference type="Pfam" id="PF13472">
    <property type="entry name" value="Lipase_GDSL_2"/>
    <property type="match status" value="1"/>
</dbReference>
<sequence length="229" mass="25857">MKIKLFFYQILLILVASNFSYAQDWPNLNKYKQENATVSVLNSKENKRVVFMGNSITEGWRSKRPDFFKNKNYINRGISGQTTPQMLLRFRQDVIDLKPSVVVVLAGINDIAQNTGPYSVEATSGNIFSMCELAKQNGIKVIICSVLPAIDFPWRPGLDPSQKVIALNTILKSYAAKHKFEYVDYFSVMVNDKQGLKEELGTDGVHPNEAGYAIMEPILQKSISKLLKK</sequence>
<evidence type="ECO:0000256" key="1">
    <source>
        <dbReference type="SAM" id="SignalP"/>
    </source>
</evidence>
<evidence type="ECO:0000259" key="2">
    <source>
        <dbReference type="Pfam" id="PF13472"/>
    </source>
</evidence>
<feature type="chain" id="PRO_5015858814" evidence="1">
    <location>
        <begin position="23"/>
        <end position="229"/>
    </location>
</feature>